<gene>
    <name evidence="4" type="ORF">SAMN05216223_12919</name>
</gene>
<sequence length="164" mass="17973">MALALLTTAMVVAGLHFATVKPTYSSVKCGDKVMQAGDKCGTYDSYTGISVATPETSRQVAENDAAGERPVGWIMVGLAAIPFGFTVKYLVLAGEPGRERKRRAPREAEVRHRNAPDEAALNAMLREHFDTRQREQDALAGEGEDLPRYVEDILQRRKPPPPAH</sequence>
<evidence type="ECO:0000313" key="5">
    <source>
        <dbReference type="Proteomes" id="UP000236754"/>
    </source>
</evidence>
<feature type="compositionally biased region" description="Basic and acidic residues" evidence="1">
    <location>
        <begin position="105"/>
        <end position="116"/>
    </location>
</feature>
<keyword evidence="2" id="KW-0812">Transmembrane</keyword>
<feature type="compositionally biased region" description="Basic and acidic residues" evidence="1">
    <location>
        <begin position="125"/>
        <end position="137"/>
    </location>
</feature>
<evidence type="ECO:0000256" key="2">
    <source>
        <dbReference type="SAM" id="Phobius"/>
    </source>
</evidence>
<feature type="transmembrane region" description="Helical" evidence="2">
    <location>
        <begin position="71"/>
        <end position="93"/>
    </location>
</feature>
<dbReference type="EMBL" id="FNVU01000029">
    <property type="protein sequence ID" value="SEG94037.1"/>
    <property type="molecule type" value="Genomic_DNA"/>
</dbReference>
<name>A0A1H6E8M3_9ACTN</name>
<accession>A0A1H6E8M3</accession>
<keyword evidence="2" id="KW-1133">Transmembrane helix</keyword>
<evidence type="ECO:0000256" key="3">
    <source>
        <dbReference type="SAM" id="SignalP"/>
    </source>
</evidence>
<organism evidence="4 5">
    <name type="scientific">Actinacidiphila yanglinensis</name>
    <dbReference type="NCBI Taxonomy" id="310779"/>
    <lineage>
        <taxon>Bacteria</taxon>
        <taxon>Bacillati</taxon>
        <taxon>Actinomycetota</taxon>
        <taxon>Actinomycetes</taxon>
        <taxon>Kitasatosporales</taxon>
        <taxon>Streptomycetaceae</taxon>
        <taxon>Actinacidiphila</taxon>
    </lineage>
</organism>
<reference evidence="4 5" key="1">
    <citation type="submission" date="2016-10" db="EMBL/GenBank/DDBJ databases">
        <authorList>
            <person name="de Groot N.N."/>
        </authorList>
    </citation>
    <scope>NUCLEOTIDE SEQUENCE [LARGE SCALE GENOMIC DNA]</scope>
    <source>
        <strain evidence="4 5">CGMCC 4.2023</strain>
    </source>
</reference>
<protein>
    <submittedName>
        <fullName evidence="4">Uncharacterized protein</fullName>
    </submittedName>
</protein>
<dbReference type="AlphaFoldDB" id="A0A1H6E8M3"/>
<dbReference type="Proteomes" id="UP000236754">
    <property type="component" value="Unassembled WGS sequence"/>
</dbReference>
<feature type="signal peptide" evidence="3">
    <location>
        <begin position="1"/>
        <end position="18"/>
    </location>
</feature>
<evidence type="ECO:0000313" key="4">
    <source>
        <dbReference type="EMBL" id="SEG94037.1"/>
    </source>
</evidence>
<feature type="region of interest" description="Disordered" evidence="1">
    <location>
        <begin position="96"/>
        <end position="164"/>
    </location>
</feature>
<feature type="chain" id="PRO_5009296660" evidence="3">
    <location>
        <begin position="19"/>
        <end position="164"/>
    </location>
</feature>
<feature type="compositionally biased region" description="Basic and acidic residues" evidence="1">
    <location>
        <begin position="145"/>
        <end position="155"/>
    </location>
</feature>
<evidence type="ECO:0000256" key="1">
    <source>
        <dbReference type="SAM" id="MobiDB-lite"/>
    </source>
</evidence>
<dbReference type="RefSeq" id="WP_146088439.1">
    <property type="nucleotide sequence ID" value="NZ_FNVU01000029.1"/>
</dbReference>
<keyword evidence="2" id="KW-0472">Membrane</keyword>
<keyword evidence="5" id="KW-1185">Reference proteome</keyword>
<proteinExistence type="predicted"/>
<keyword evidence="3" id="KW-0732">Signal</keyword>